<dbReference type="OrthoDB" id="273452at2759"/>
<evidence type="ECO:0000313" key="1">
    <source>
        <dbReference type="EMBL" id="KHJ78561.1"/>
    </source>
</evidence>
<accession>A0A0B1S3U8</accession>
<dbReference type="AlphaFoldDB" id="A0A0B1S3U8"/>
<keyword evidence="2" id="KW-1185">Reference proteome</keyword>
<proteinExistence type="predicted"/>
<name>A0A0B1S3U8_OESDE</name>
<organism evidence="1 2">
    <name type="scientific">Oesophagostomum dentatum</name>
    <name type="common">Nodular worm</name>
    <dbReference type="NCBI Taxonomy" id="61180"/>
    <lineage>
        <taxon>Eukaryota</taxon>
        <taxon>Metazoa</taxon>
        <taxon>Ecdysozoa</taxon>
        <taxon>Nematoda</taxon>
        <taxon>Chromadorea</taxon>
        <taxon>Rhabditida</taxon>
        <taxon>Rhabditina</taxon>
        <taxon>Rhabditomorpha</taxon>
        <taxon>Strongyloidea</taxon>
        <taxon>Strongylidae</taxon>
        <taxon>Oesophagostomum</taxon>
    </lineage>
</organism>
<reference evidence="1 2" key="1">
    <citation type="submission" date="2014-03" db="EMBL/GenBank/DDBJ databases">
        <title>Draft genome of the hookworm Oesophagostomum dentatum.</title>
        <authorList>
            <person name="Mitreva M."/>
        </authorList>
    </citation>
    <scope>NUCLEOTIDE SEQUENCE [LARGE SCALE GENOMIC DNA]</scope>
    <source>
        <strain evidence="1 2">OD-Hann</strain>
    </source>
</reference>
<evidence type="ECO:0000313" key="2">
    <source>
        <dbReference type="Proteomes" id="UP000053660"/>
    </source>
</evidence>
<protein>
    <submittedName>
        <fullName evidence="1">Uncharacterized protein</fullName>
    </submittedName>
</protein>
<sequence>MLSEAFLFVEKLPSELSTYVSTDKIFSLLSKSKYLEKLPRFPIFCCELDSSSNNWCLIVEERFALDCSLSDLRIRSSSSNQKIVAQNISPVSDTLPLLRHDPLRINSRFSWLRRKSTNGTVTPKSSVYSDSCRTPQSCPDDHAPLAFPVEENLDIIVDFVMERERLKSTLHEQGLFDGFLYRFCLTS</sequence>
<gene>
    <name evidence="1" type="ORF">OESDEN_21816</name>
</gene>
<dbReference type="EMBL" id="KN609653">
    <property type="protein sequence ID" value="KHJ78561.1"/>
    <property type="molecule type" value="Genomic_DNA"/>
</dbReference>
<dbReference type="Proteomes" id="UP000053660">
    <property type="component" value="Unassembled WGS sequence"/>
</dbReference>